<sequence length="136" mass="14581">MNKKAFTLAELLGVIVILGIIGTIAVIAIDSNIKNGRYQTCLAQNQNLIEGAKTLVTKYPSVLPNAGGTTTISVDILKNGGEVNGVTVEGGYIDQNFENPMTEKPYTNNVKVVITSSNGTKFNYEVTAPDNEKCQK</sequence>
<feature type="transmembrane region" description="Helical" evidence="1">
    <location>
        <begin position="6"/>
        <end position="29"/>
    </location>
</feature>
<name>A0A9D0ZPX6_9FIRM</name>
<comment type="caution">
    <text evidence="2">The sequence shown here is derived from an EMBL/GenBank/DDBJ whole genome shotgun (WGS) entry which is preliminary data.</text>
</comment>
<evidence type="ECO:0000313" key="2">
    <source>
        <dbReference type="EMBL" id="HIQ90097.1"/>
    </source>
</evidence>
<reference evidence="2" key="2">
    <citation type="journal article" date="2021" name="PeerJ">
        <title>Extensive microbial diversity within the chicken gut microbiome revealed by metagenomics and culture.</title>
        <authorList>
            <person name="Gilroy R."/>
            <person name="Ravi A."/>
            <person name="Getino M."/>
            <person name="Pursley I."/>
            <person name="Horton D.L."/>
            <person name="Alikhan N.F."/>
            <person name="Baker D."/>
            <person name="Gharbi K."/>
            <person name="Hall N."/>
            <person name="Watson M."/>
            <person name="Adriaenssens E.M."/>
            <person name="Foster-Nyarko E."/>
            <person name="Jarju S."/>
            <person name="Secka A."/>
            <person name="Antonio M."/>
            <person name="Oren A."/>
            <person name="Chaudhuri R.R."/>
            <person name="La Ragione R."/>
            <person name="Hildebrand F."/>
            <person name="Pallen M.J."/>
        </authorList>
    </citation>
    <scope>NUCLEOTIDE SEQUENCE</scope>
    <source>
        <strain evidence="2">CHK147-3167</strain>
    </source>
</reference>
<evidence type="ECO:0000256" key="1">
    <source>
        <dbReference type="SAM" id="Phobius"/>
    </source>
</evidence>
<reference evidence="2" key="1">
    <citation type="submission" date="2020-10" db="EMBL/GenBank/DDBJ databases">
        <authorList>
            <person name="Gilroy R."/>
        </authorList>
    </citation>
    <scope>NUCLEOTIDE SEQUENCE</scope>
    <source>
        <strain evidence="2">CHK147-3167</strain>
    </source>
</reference>
<dbReference type="AlphaFoldDB" id="A0A9D0ZPX6"/>
<dbReference type="InterPro" id="IPR012902">
    <property type="entry name" value="N_methyl_site"/>
</dbReference>
<keyword evidence="1" id="KW-0812">Transmembrane</keyword>
<organism evidence="2 3">
    <name type="scientific">Candidatus Coprosoma intestinipullorum</name>
    <dbReference type="NCBI Taxonomy" id="2840752"/>
    <lineage>
        <taxon>Bacteria</taxon>
        <taxon>Bacillati</taxon>
        <taxon>Bacillota</taxon>
        <taxon>Bacillota incertae sedis</taxon>
        <taxon>Candidatus Coprosoma</taxon>
    </lineage>
</organism>
<proteinExistence type="predicted"/>
<evidence type="ECO:0000313" key="3">
    <source>
        <dbReference type="Proteomes" id="UP000886786"/>
    </source>
</evidence>
<dbReference type="Gene3D" id="3.30.700.10">
    <property type="entry name" value="Glycoprotein, Type 4 Pilin"/>
    <property type="match status" value="1"/>
</dbReference>
<gene>
    <name evidence="2" type="ORF">IAB27_00495</name>
</gene>
<dbReference type="InterPro" id="IPR045584">
    <property type="entry name" value="Pilin-like"/>
</dbReference>
<dbReference type="Proteomes" id="UP000886786">
    <property type="component" value="Unassembled WGS sequence"/>
</dbReference>
<accession>A0A9D0ZPX6</accession>
<dbReference type="SUPFAM" id="SSF54523">
    <property type="entry name" value="Pili subunits"/>
    <property type="match status" value="1"/>
</dbReference>
<dbReference type="EMBL" id="DVFV01000013">
    <property type="protein sequence ID" value="HIQ90097.1"/>
    <property type="molecule type" value="Genomic_DNA"/>
</dbReference>
<protein>
    <submittedName>
        <fullName evidence="2">Prepilin-type N-terminal cleavage/methylation domain-containing protein</fullName>
    </submittedName>
</protein>
<keyword evidence="1" id="KW-0472">Membrane</keyword>
<dbReference type="Pfam" id="PF07963">
    <property type="entry name" value="N_methyl"/>
    <property type="match status" value="1"/>
</dbReference>
<keyword evidence="1" id="KW-1133">Transmembrane helix</keyword>